<dbReference type="OrthoDB" id="3573178at2"/>
<dbReference type="RefSeq" id="WP_130291293.1">
    <property type="nucleotide sequence ID" value="NZ_SHKL01000001.1"/>
</dbReference>
<accession>A0A4V2FR40</accession>
<dbReference type="Proteomes" id="UP000291591">
    <property type="component" value="Unassembled WGS sequence"/>
</dbReference>
<dbReference type="AlphaFoldDB" id="A0A4V2FR40"/>
<reference evidence="1 2" key="1">
    <citation type="submission" date="2019-02" db="EMBL/GenBank/DDBJ databases">
        <title>Sequencing the genomes of 1000 actinobacteria strains.</title>
        <authorList>
            <person name="Klenk H.-P."/>
        </authorList>
    </citation>
    <scope>NUCLEOTIDE SEQUENCE [LARGE SCALE GENOMIC DNA]</scope>
    <source>
        <strain evidence="1 2">DSM 45779</strain>
    </source>
</reference>
<keyword evidence="2" id="KW-1185">Reference proteome</keyword>
<gene>
    <name evidence="1" type="ORF">EV383_4007</name>
</gene>
<name>A0A4V2FR40_PSEST</name>
<proteinExistence type="predicted"/>
<organism evidence="1 2">
    <name type="scientific">Pseudonocardia sediminis</name>
    <dbReference type="NCBI Taxonomy" id="1397368"/>
    <lineage>
        <taxon>Bacteria</taxon>
        <taxon>Bacillati</taxon>
        <taxon>Actinomycetota</taxon>
        <taxon>Actinomycetes</taxon>
        <taxon>Pseudonocardiales</taxon>
        <taxon>Pseudonocardiaceae</taxon>
        <taxon>Pseudonocardia</taxon>
    </lineage>
</organism>
<dbReference type="EMBL" id="SHKL01000001">
    <property type="protein sequence ID" value="RZT87100.1"/>
    <property type="molecule type" value="Genomic_DNA"/>
</dbReference>
<protein>
    <submittedName>
        <fullName evidence="1">Uncharacterized protein</fullName>
    </submittedName>
</protein>
<evidence type="ECO:0000313" key="1">
    <source>
        <dbReference type="EMBL" id="RZT87100.1"/>
    </source>
</evidence>
<evidence type="ECO:0000313" key="2">
    <source>
        <dbReference type="Proteomes" id="UP000291591"/>
    </source>
</evidence>
<comment type="caution">
    <text evidence="1">The sequence shown here is derived from an EMBL/GenBank/DDBJ whole genome shotgun (WGS) entry which is preliminary data.</text>
</comment>
<sequence>MAIQTDIGDVGGLRDGPAWNDVLTVSNLGAGIFDVRWDVRPRLRRWLAGHDLPCASTRDPHLPAVDAWALLDGGVISVASLAVGPHDPDAAWQVLSPGMRVLGFRAFRLLVAQLALAGPATVLPGEQVTDPDALRAEFENRRDDGAAREQAELLASCTDRSSTRWVAAVLRSGPPAGP</sequence>